<proteinExistence type="predicted"/>
<dbReference type="OrthoDB" id="508139at2759"/>
<protein>
    <submittedName>
        <fullName evidence="2">Uncharacterized protein</fullName>
    </submittedName>
</protein>
<feature type="region of interest" description="Disordered" evidence="1">
    <location>
        <begin position="1"/>
        <end position="44"/>
    </location>
</feature>
<dbReference type="EMBL" id="PDLN01000018">
    <property type="protein sequence ID" value="RDW61397.1"/>
    <property type="molecule type" value="Genomic_DNA"/>
</dbReference>
<accession>A0A3D8QI32</accession>
<evidence type="ECO:0000313" key="3">
    <source>
        <dbReference type="Proteomes" id="UP000256328"/>
    </source>
</evidence>
<feature type="compositionally biased region" description="Basic and acidic residues" evidence="1">
    <location>
        <begin position="17"/>
        <end position="29"/>
    </location>
</feature>
<dbReference type="AlphaFoldDB" id="A0A3D8QI32"/>
<evidence type="ECO:0000256" key="1">
    <source>
        <dbReference type="SAM" id="MobiDB-lite"/>
    </source>
</evidence>
<comment type="caution">
    <text evidence="2">The sequence shown here is derived from an EMBL/GenBank/DDBJ whole genome shotgun (WGS) entry which is preliminary data.</text>
</comment>
<evidence type="ECO:0000313" key="2">
    <source>
        <dbReference type="EMBL" id="RDW61397.1"/>
    </source>
</evidence>
<name>A0A3D8QI32_9HELO</name>
<gene>
    <name evidence="2" type="ORF">BP5796_11289</name>
</gene>
<reference evidence="2 3" key="1">
    <citation type="journal article" date="2018" name="IMA Fungus">
        <title>IMA Genome-F 9: Draft genome sequence of Annulohypoxylon stygium, Aspergillus mulundensis, Berkeleyomyces basicola (syn. Thielaviopsis basicola), Ceratocystis smalleyi, two Cercospora beticola strains, Coleophoma cylindrospora, Fusarium fracticaudum, Phialophora cf. hyalina, and Morchella septimelata.</title>
        <authorList>
            <person name="Wingfield B.D."/>
            <person name="Bills G.F."/>
            <person name="Dong Y."/>
            <person name="Huang W."/>
            <person name="Nel W.J."/>
            <person name="Swalarsk-Parry B.S."/>
            <person name="Vaghefi N."/>
            <person name="Wilken P.M."/>
            <person name="An Z."/>
            <person name="de Beer Z.W."/>
            <person name="De Vos L."/>
            <person name="Chen L."/>
            <person name="Duong T.A."/>
            <person name="Gao Y."/>
            <person name="Hammerbacher A."/>
            <person name="Kikkert J.R."/>
            <person name="Li Y."/>
            <person name="Li H."/>
            <person name="Li K."/>
            <person name="Li Q."/>
            <person name="Liu X."/>
            <person name="Ma X."/>
            <person name="Naidoo K."/>
            <person name="Pethybridge S.J."/>
            <person name="Sun J."/>
            <person name="Steenkamp E.T."/>
            <person name="van der Nest M.A."/>
            <person name="van Wyk S."/>
            <person name="Wingfield M.J."/>
            <person name="Xiong C."/>
            <person name="Yue Q."/>
            <person name="Zhang X."/>
        </authorList>
    </citation>
    <scope>NUCLEOTIDE SEQUENCE [LARGE SCALE GENOMIC DNA]</scope>
    <source>
        <strain evidence="2 3">BP5796</strain>
    </source>
</reference>
<sequence length="278" mass="31267">MPNISEDAATDSAHVTNVHDPKKQKAAHDVDEDMQNADLGEANESRVENVVPQVENMEHQNRTDDDNSYANTFAHDIDQADEFDLGDDRAFQQWMQSICLHCLYQGELIGHAFGRHINRGMIRHDFYRVMEEPCQDISDVAFEVFDRYGSLKKEFKDHSVRKASGAWSSELDEGNLLLIVTVSADKSWRRKCIAAFMVEAVMTRAKGRRPSKYSALGMAFTLTISACLNGVIDDESKGMSLKDRRAVRGAHCDASTAFFRSIGFHRGGARSPRVSRFS</sequence>
<dbReference type="Proteomes" id="UP000256328">
    <property type="component" value="Unassembled WGS sequence"/>
</dbReference>
<organism evidence="2 3">
    <name type="scientific">Coleophoma crateriformis</name>
    <dbReference type="NCBI Taxonomy" id="565419"/>
    <lineage>
        <taxon>Eukaryota</taxon>
        <taxon>Fungi</taxon>
        <taxon>Dikarya</taxon>
        <taxon>Ascomycota</taxon>
        <taxon>Pezizomycotina</taxon>
        <taxon>Leotiomycetes</taxon>
        <taxon>Helotiales</taxon>
        <taxon>Dermateaceae</taxon>
        <taxon>Coleophoma</taxon>
    </lineage>
</organism>
<keyword evidence="3" id="KW-1185">Reference proteome</keyword>